<reference evidence="1 2" key="1">
    <citation type="submission" date="2013-02" db="EMBL/GenBank/DDBJ databases">
        <title>Genome sequence of Clostridium saccharoperbutylacetonicum N1-4(HMT).</title>
        <authorList>
            <person name="Poehlein A."/>
            <person name="Daniel R."/>
        </authorList>
    </citation>
    <scope>NUCLEOTIDE SEQUENCE [LARGE SCALE GENOMIC DNA]</scope>
    <source>
        <strain evidence="2">N1-4(HMT)</strain>
    </source>
</reference>
<dbReference type="AlphaFoldDB" id="M1LR14"/>
<accession>M1LR14</accession>
<evidence type="ECO:0000313" key="1">
    <source>
        <dbReference type="EMBL" id="AGF55330.1"/>
    </source>
</evidence>
<dbReference type="OrthoDB" id="2220879at2"/>
<organism evidence="1 2">
    <name type="scientific">Clostridium saccharoperbutylacetonicum N1-4(HMT)</name>
    <dbReference type="NCBI Taxonomy" id="931276"/>
    <lineage>
        <taxon>Bacteria</taxon>
        <taxon>Bacillati</taxon>
        <taxon>Bacillota</taxon>
        <taxon>Clostridia</taxon>
        <taxon>Eubacteriales</taxon>
        <taxon>Clostridiaceae</taxon>
        <taxon>Clostridium</taxon>
    </lineage>
</organism>
<name>M1LR14_9CLOT</name>
<protein>
    <submittedName>
        <fullName evidence="1">Uncharacterized protein</fullName>
    </submittedName>
</protein>
<dbReference type="Proteomes" id="UP000011728">
    <property type="component" value="Chromosome"/>
</dbReference>
<dbReference type="eggNOG" id="ENOG503279D">
    <property type="taxonomic scope" value="Bacteria"/>
</dbReference>
<dbReference type="HOGENOM" id="CLU_1923974_0_0_9"/>
<dbReference type="KEGG" id="csr:Cspa_c15600"/>
<dbReference type="RefSeq" id="WP_015391652.1">
    <property type="nucleotide sequence ID" value="NC_020291.1"/>
</dbReference>
<sequence length="129" mass="15347">MKKIQLPKPTSQCEEEPYVQMNNSMVIIRYSYEDERLSSVISIKFKIIYSFTYTECEYMDTSDYTFGLVEIDNSRIKSDLLTVWDLKNRPIDEAFGGEVEKIKHYRLYFDDYGMYDIICKNIQIGEEVK</sequence>
<proteinExistence type="predicted"/>
<dbReference type="EMBL" id="CP004121">
    <property type="protein sequence ID" value="AGF55330.1"/>
    <property type="molecule type" value="Genomic_DNA"/>
</dbReference>
<evidence type="ECO:0000313" key="2">
    <source>
        <dbReference type="Proteomes" id="UP000011728"/>
    </source>
</evidence>
<gene>
    <name evidence="1" type="ORF">Cspa_c15600</name>
</gene>
<keyword evidence="2" id="KW-1185">Reference proteome</keyword>
<dbReference type="PATRIC" id="fig|931276.5.peg.1524"/>